<evidence type="ECO:0000256" key="14">
    <source>
        <dbReference type="SAM" id="MobiDB-lite"/>
    </source>
</evidence>
<keyword evidence="3" id="KW-1003">Cell membrane</keyword>
<dbReference type="FunFam" id="1.10.287.70:FF:000123">
    <property type="entry name" value="Potassium channel KAT3"/>
    <property type="match status" value="1"/>
</dbReference>
<dbReference type="InterPro" id="IPR050818">
    <property type="entry name" value="KCNH_animal-type"/>
</dbReference>
<dbReference type="PROSITE" id="PS50042">
    <property type="entry name" value="CNMP_BINDING_3"/>
    <property type="match status" value="1"/>
</dbReference>
<dbReference type="SUPFAM" id="SSF81324">
    <property type="entry name" value="Voltage-gated potassium channels"/>
    <property type="match status" value="1"/>
</dbReference>
<evidence type="ECO:0000256" key="12">
    <source>
        <dbReference type="ARBA" id="ARBA00023303"/>
    </source>
</evidence>
<dbReference type="GO" id="GO:0005242">
    <property type="term" value="F:inward rectifier potassium channel activity"/>
    <property type="evidence" value="ECO:0000318"/>
    <property type="project" value="GO_Central"/>
</dbReference>
<accession>A0A8R1UTD4</accession>
<dbReference type="InterPro" id="IPR018490">
    <property type="entry name" value="cNMP-bd_dom_sf"/>
</dbReference>
<dbReference type="InterPro" id="IPR005821">
    <property type="entry name" value="Ion_trans_dom"/>
</dbReference>
<dbReference type="GO" id="GO:0007617">
    <property type="term" value="P:mating behavior"/>
    <property type="evidence" value="ECO:0007669"/>
    <property type="project" value="EnsemblMetazoa"/>
</dbReference>
<dbReference type="PRINTS" id="PR01463">
    <property type="entry name" value="EAGCHANLFMLY"/>
</dbReference>
<dbReference type="GO" id="GO:0006937">
    <property type="term" value="P:regulation of muscle contraction"/>
    <property type="evidence" value="ECO:0007669"/>
    <property type="project" value="EnsemblMetazoa"/>
</dbReference>
<sequence>MVEYSSDWRGKVLSLGADVLPEYKLQPTRIHHCTIVHYSPFKAVWDWIILLLVIYTAIFTPYVAAFLLREETNRKARLTEPLEIIDLIVDIMFIVDIIINFRTTYVNENDEVVSHPGKIAIHYFKGWFIIDMIAAVPFDLLLVNTNSEESSQTTTLIGLLKTARLLRLVRVARKLDRYSEYGAAVLLLLMATFALIAHWLACIWYAIGTKHLNEPYISTNGTIPTGGPSLKSRYVASLYFTLSTITSIGFGNVSATTDSEKIFTIVMMILGSLMYASVFGNVSAIIQRLYSGTARYHTEMSRLREFIRFHQIPNPLRQRLEEYFQHAWSYTNGIDMNTVLKGFPDCLQADICLHLNRNLLNSCSAFSSSTPGCLRALSMRFRTTHAPPGDTLVHKGDILTGLHFIARGSVEILNDDNTVMGILGKDDIFGENPLLYEDVGKSSMSVRALTYCDLHKILRDDLLDVLDMYPEFASPFCKDLSITYNLRDESQSMRKRFDRQKLMRMSSNQFRNTTPGGAQCEDTRACSPRPRSSSTIFRLPSVGPPDGGVYTGEPEEGGSGSLRGDWPKSDVDRRLSGGSRDSRSETIPLLREDPSIRSQPEKGIDRAVSLSLSSPGGLLPRVTTLNGEDPRYSILSKRLDTIENQLDRMQNDMNTNMETILKLLRSGGQQSSNSTSNSTNSCNRENKSVPHRGIVRPTVMPNGGEEMRVSRLSSHEPPSPSSPLNAESDTIL</sequence>
<evidence type="ECO:0000256" key="4">
    <source>
        <dbReference type="ARBA" id="ARBA00022538"/>
    </source>
</evidence>
<feature type="transmembrane region" description="Helical" evidence="15">
    <location>
        <begin position="262"/>
        <end position="286"/>
    </location>
</feature>
<dbReference type="OrthoDB" id="432483at2759"/>
<dbReference type="FunFam" id="2.60.120.10:FF:000107">
    <property type="entry name" value="Potassium voltage-gated channel unc-103"/>
    <property type="match status" value="1"/>
</dbReference>
<evidence type="ECO:0000256" key="5">
    <source>
        <dbReference type="ARBA" id="ARBA00022692"/>
    </source>
</evidence>
<feature type="coiled-coil region" evidence="13">
    <location>
        <begin position="632"/>
        <end position="659"/>
    </location>
</feature>
<dbReference type="PANTHER" id="PTHR10217">
    <property type="entry name" value="VOLTAGE AND LIGAND GATED POTASSIUM CHANNEL"/>
    <property type="match status" value="1"/>
</dbReference>
<keyword evidence="7" id="KW-0851">Voltage-gated channel</keyword>
<dbReference type="Proteomes" id="UP000005239">
    <property type="component" value="Unassembled WGS sequence"/>
</dbReference>
<organism evidence="16 17">
    <name type="scientific">Pristionchus pacificus</name>
    <name type="common">Parasitic nematode worm</name>
    <dbReference type="NCBI Taxonomy" id="54126"/>
    <lineage>
        <taxon>Eukaryota</taxon>
        <taxon>Metazoa</taxon>
        <taxon>Ecdysozoa</taxon>
        <taxon>Nematoda</taxon>
        <taxon>Chromadorea</taxon>
        <taxon>Rhabditida</taxon>
        <taxon>Rhabditina</taxon>
        <taxon>Diplogasteromorpha</taxon>
        <taxon>Diplogasteroidea</taxon>
        <taxon>Neodiplogasteridae</taxon>
        <taxon>Pristionchus</taxon>
    </lineage>
</organism>
<dbReference type="InterPro" id="IPR000595">
    <property type="entry name" value="cNMP-bd_dom"/>
</dbReference>
<evidence type="ECO:0000256" key="2">
    <source>
        <dbReference type="ARBA" id="ARBA00022448"/>
    </source>
</evidence>
<keyword evidence="2" id="KW-0813">Transport</keyword>
<evidence type="ECO:0000313" key="17">
    <source>
        <dbReference type="Proteomes" id="UP000005239"/>
    </source>
</evidence>
<dbReference type="InterPro" id="IPR003967">
    <property type="entry name" value="K_chnl_volt-dep_ERG"/>
</dbReference>
<comment type="subcellular location">
    <subcellularLocation>
        <location evidence="1">Cell membrane</location>
        <topology evidence="1">Multi-pass membrane protein</topology>
    </subcellularLocation>
</comment>
<keyword evidence="5 15" id="KW-0812">Transmembrane</keyword>
<evidence type="ECO:0000256" key="13">
    <source>
        <dbReference type="SAM" id="Coils"/>
    </source>
</evidence>
<evidence type="ECO:0000256" key="3">
    <source>
        <dbReference type="ARBA" id="ARBA00022475"/>
    </source>
</evidence>
<keyword evidence="9 15" id="KW-1133">Transmembrane helix</keyword>
<evidence type="ECO:0000256" key="11">
    <source>
        <dbReference type="ARBA" id="ARBA00023136"/>
    </source>
</evidence>
<dbReference type="CDD" id="cd00038">
    <property type="entry name" value="CAP_ED"/>
    <property type="match status" value="1"/>
</dbReference>
<evidence type="ECO:0000256" key="1">
    <source>
        <dbReference type="ARBA" id="ARBA00004651"/>
    </source>
</evidence>
<dbReference type="SMART" id="SM00100">
    <property type="entry name" value="cNMP"/>
    <property type="match status" value="1"/>
</dbReference>
<keyword evidence="10" id="KW-0406">Ion transport</keyword>
<protein>
    <submittedName>
        <fullName evidence="16">Unc-103 protein</fullName>
    </submittedName>
</protein>
<dbReference type="GO" id="GO:0034702">
    <property type="term" value="C:monoatomic ion channel complex"/>
    <property type="evidence" value="ECO:0007669"/>
    <property type="project" value="UniProtKB-KW"/>
</dbReference>
<keyword evidence="6" id="KW-0631">Potassium channel</keyword>
<dbReference type="EnsemblMetazoa" id="PPA40055.1">
    <property type="protein sequence ID" value="PPA40055.1"/>
    <property type="gene ID" value="WBGene00278424"/>
</dbReference>
<name>A0A2A6CQL2_PRIPA</name>
<dbReference type="PRINTS" id="PR01470">
    <property type="entry name" value="ERGCHANNEL"/>
</dbReference>
<feature type="compositionally biased region" description="Basic and acidic residues" evidence="14">
    <location>
        <begin position="565"/>
        <end position="602"/>
    </location>
</feature>
<dbReference type="Gene3D" id="1.10.1200.260">
    <property type="match status" value="1"/>
</dbReference>
<dbReference type="Gene3D" id="2.60.120.10">
    <property type="entry name" value="Jelly Rolls"/>
    <property type="match status" value="1"/>
</dbReference>
<reference evidence="16" key="2">
    <citation type="submission" date="2022-06" db="UniProtKB">
        <authorList>
            <consortium name="EnsemblMetazoa"/>
        </authorList>
    </citation>
    <scope>IDENTIFICATION</scope>
    <source>
        <strain evidence="16">PS312</strain>
    </source>
</reference>
<feature type="transmembrane region" description="Helical" evidence="15">
    <location>
        <begin position="47"/>
        <end position="68"/>
    </location>
</feature>
<gene>
    <name evidence="16" type="primary">WBGene00278424</name>
</gene>
<dbReference type="PANTHER" id="PTHR10217:SF548">
    <property type="entry name" value="GH12235P"/>
    <property type="match status" value="1"/>
</dbReference>
<feature type="transmembrane region" description="Helical" evidence="15">
    <location>
        <begin position="183"/>
        <end position="207"/>
    </location>
</feature>
<dbReference type="InterPro" id="IPR003938">
    <property type="entry name" value="K_chnl_volt-dep_EAG/ELK/ERG"/>
</dbReference>
<feature type="region of interest" description="Disordered" evidence="14">
    <location>
        <begin position="506"/>
        <end position="602"/>
    </location>
</feature>
<feature type="compositionally biased region" description="Polar residues" evidence="14">
    <location>
        <begin position="506"/>
        <end position="516"/>
    </location>
</feature>
<dbReference type="FunFam" id="1.10.1200.260:FF:000001">
    <property type="entry name" value="Potassium voltage-gated channel subfamily H member 7"/>
    <property type="match status" value="1"/>
</dbReference>
<dbReference type="Pfam" id="PF00520">
    <property type="entry name" value="Ion_trans"/>
    <property type="match status" value="1"/>
</dbReference>
<feature type="compositionally biased region" description="Low complexity" evidence="14">
    <location>
        <begin position="666"/>
        <end position="681"/>
    </location>
</feature>
<dbReference type="InterPro" id="IPR014710">
    <property type="entry name" value="RmlC-like_jellyroll"/>
</dbReference>
<evidence type="ECO:0000256" key="15">
    <source>
        <dbReference type="SAM" id="Phobius"/>
    </source>
</evidence>
<dbReference type="SUPFAM" id="SSF51206">
    <property type="entry name" value="cAMP-binding domain-like"/>
    <property type="match status" value="1"/>
</dbReference>
<evidence type="ECO:0000256" key="6">
    <source>
        <dbReference type="ARBA" id="ARBA00022826"/>
    </source>
</evidence>
<proteinExistence type="predicted"/>
<dbReference type="Pfam" id="PF00027">
    <property type="entry name" value="cNMP_binding"/>
    <property type="match status" value="1"/>
</dbReference>
<evidence type="ECO:0000256" key="7">
    <source>
        <dbReference type="ARBA" id="ARBA00022882"/>
    </source>
</evidence>
<feature type="transmembrane region" description="Helical" evidence="15">
    <location>
        <begin position="234"/>
        <end position="255"/>
    </location>
</feature>
<evidence type="ECO:0000313" key="16">
    <source>
        <dbReference type="EnsemblMetazoa" id="PPA40055.1"/>
    </source>
</evidence>
<dbReference type="GO" id="GO:0005886">
    <property type="term" value="C:plasma membrane"/>
    <property type="evidence" value="ECO:0000318"/>
    <property type="project" value="GO_Central"/>
</dbReference>
<keyword evidence="4" id="KW-0633">Potassium transport</keyword>
<evidence type="ECO:0000256" key="9">
    <source>
        <dbReference type="ARBA" id="ARBA00022989"/>
    </source>
</evidence>
<dbReference type="GO" id="GO:0042391">
    <property type="term" value="P:regulation of membrane potential"/>
    <property type="evidence" value="ECO:0000318"/>
    <property type="project" value="GO_Central"/>
</dbReference>
<dbReference type="GO" id="GO:0071805">
    <property type="term" value="P:potassium ion transmembrane transport"/>
    <property type="evidence" value="ECO:0000318"/>
    <property type="project" value="GO_Central"/>
</dbReference>
<keyword evidence="12" id="KW-0407">Ion channel</keyword>
<evidence type="ECO:0000256" key="10">
    <source>
        <dbReference type="ARBA" id="ARBA00023065"/>
    </source>
</evidence>
<keyword evidence="13" id="KW-0175">Coiled coil</keyword>
<evidence type="ECO:0000256" key="8">
    <source>
        <dbReference type="ARBA" id="ARBA00022958"/>
    </source>
</evidence>
<dbReference type="AlphaFoldDB" id="A0A2A6CQL2"/>
<feature type="region of interest" description="Disordered" evidence="14">
    <location>
        <begin position="665"/>
        <end position="732"/>
    </location>
</feature>
<accession>A0A2A6CQL2</accession>
<keyword evidence="8" id="KW-0630">Potassium</keyword>
<keyword evidence="11 15" id="KW-0472">Membrane</keyword>
<reference evidence="17" key="1">
    <citation type="journal article" date="2008" name="Nat. Genet.">
        <title>The Pristionchus pacificus genome provides a unique perspective on nematode lifestyle and parasitism.</title>
        <authorList>
            <person name="Dieterich C."/>
            <person name="Clifton S.W."/>
            <person name="Schuster L.N."/>
            <person name="Chinwalla A."/>
            <person name="Delehaunty K."/>
            <person name="Dinkelacker I."/>
            <person name="Fulton L."/>
            <person name="Fulton R."/>
            <person name="Godfrey J."/>
            <person name="Minx P."/>
            <person name="Mitreva M."/>
            <person name="Roeseler W."/>
            <person name="Tian H."/>
            <person name="Witte H."/>
            <person name="Yang S.P."/>
            <person name="Wilson R.K."/>
            <person name="Sommer R.J."/>
        </authorList>
    </citation>
    <scope>NUCLEOTIDE SEQUENCE [LARGE SCALE GENOMIC DNA]</scope>
    <source>
        <strain evidence="17">PS312</strain>
    </source>
</reference>
<dbReference type="Gene3D" id="1.10.287.70">
    <property type="match status" value="1"/>
</dbReference>
<keyword evidence="17" id="KW-1185">Reference proteome</keyword>